<dbReference type="SUPFAM" id="SSF64182">
    <property type="entry name" value="DHH phosphoesterases"/>
    <property type="match status" value="1"/>
</dbReference>
<evidence type="ECO:0000256" key="4">
    <source>
        <dbReference type="ARBA" id="ARBA00022801"/>
    </source>
</evidence>
<dbReference type="AlphaFoldDB" id="A0A430AS92"/>
<sequence length="775" mass="86202">MKQSRYKWVLQETTDEADVLLPELAARNLPEALSQLLWQRGIRSPEQLTAFFNPSLAELHDPYAMHDMEKAVQRIQDAVARGERILVYGDYDADGITSTTVMKEAIELIGGDVTYYLPNRFKDGYGPNTAVYQEFIAAGIQLIVTVDNGVAGHDAIQYAMEQGVHVIVTDHHELPPELPAAYAIVHPRHPEGRYPFGDLAGVGVAFKVATALLDEVPAEFLDITAIGTIADLVSLTGENRVLVKHGLEALKQTERIGLQMLCQTAKISQADITEETVGFAIGPRLNAIGRLGDASPGVELLTTFDDVEAANLATFIQQKNDERQQLVKRQTAEALEMVSELAEAPVQVLAKKGWHEGILGIVASRVVQETGRPALVLSVSEDGLTVKGSGRSTEALNLYDALSSVKEYLTHFGGHHMAAGLTLPADNLDHVKAGLADYVTQTGIDMSQGQELTIDQRLQVSEATLPFIQSLQLLAPFGTDNPSPYFLLMPEKIRQAKQIGADFSHLKFQMVTEGNELDCIAFGMGADIHEFADGNDVQVVGQLSVNEWNGFRKPQLAVADFAVEGLQVFDCRGKRGQSQMPLPEGRVAYALFDEKNLDLLKQVPEEKILLLKDGSVPSSDVPIHIDDLVLVDCPYNQQLVKELVQATGCKRLYLFVTSREEYYLNGLPTREQFGRLFKLIAQFKVIDVRYKLDDVASFLRLKRQTVIFMINVFFELGFVTIDDGLMKRVESPATRPLTESRFYQEMTEKIRIEEFFLFSDIKDIKQWFLQQEETT</sequence>
<dbReference type="PANTHER" id="PTHR30255">
    <property type="entry name" value="SINGLE-STRANDED-DNA-SPECIFIC EXONUCLEASE RECJ"/>
    <property type="match status" value="1"/>
</dbReference>
<dbReference type="RefSeq" id="WP_126814076.1">
    <property type="nucleotide sequence ID" value="NZ_NGKC01000010.1"/>
</dbReference>
<dbReference type="Gene3D" id="3.10.310.30">
    <property type="match status" value="1"/>
</dbReference>
<keyword evidence="3" id="KW-0540">Nuclease</keyword>
<dbReference type="Gene3D" id="3.90.1640.30">
    <property type="match status" value="1"/>
</dbReference>
<evidence type="ECO:0000259" key="6">
    <source>
        <dbReference type="Pfam" id="PF01368"/>
    </source>
</evidence>
<feature type="domain" description="RecJ OB" evidence="9">
    <location>
        <begin position="454"/>
        <end position="560"/>
    </location>
</feature>
<evidence type="ECO:0000259" key="8">
    <source>
        <dbReference type="Pfam" id="PF10141"/>
    </source>
</evidence>
<dbReference type="Pfam" id="PF17768">
    <property type="entry name" value="RecJ_OB"/>
    <property type="match status" value="1"/>
</dbReference>
<dbReference type="InterPro" id="IPR003156">
    <property type="entry name" value="DHHA1_dom"/>
</dbReference>
<evidence type="ECO:0000313" key="11">
    <source>
        <dbReference type="Proteomes" id="UP000286773"/>
    </source>
</evidence>
<dbReference type="EMBL" id="NGKC01000010">
    <property type="protein sequence ID" value="RSU10927.1"/>
    <property type="molecule type" value="Genomic_DNA"/>
</dbReference>
<evidence type="ECO:0000256" key="3">
    <source>
        <dbReference type="ARBA" id="ARBA00022722"/>
    </source>
</evidence>
<comment type="caution">
    <text evidence="10">The sequence shown here is derived from an EMBL/GenBank/DDBJ whole genome shotgun (WGS) entry which is preliminary data.</text>
</comment>
<dbReference type="PANTHER" id="PTHR30255:SF2">
    <property type="entry name" value="SINGLE-STRANDED-DNA-SPECIFIC EXONUCLEASE RECJ"/>
    <property type="match status" value="1"/>
</dbReference>
<feature type="domain" description="DDH" evidence="6">
    <location>
        <begin position="84"/>
        <end position="228"/>
    </location>
</feature>
<dbReference type="InterPro" id="IPR001667">
    <property type="entry name" value="DDH_dom"/>
</dbReference>
<keyword evidence="4" id="KW-0378">Hydrolase</keyword>
<proteinExistence type="inferred from homology"/>
<keyword evidence="11" id="KW-1185">Reference proteome</keyword>
<dbReference type="Pfam" id="PF02272">
    <property type="entry name" value="DHHA1"/>
    <property type="match status" value="1"/>
</dbReference>
<feature type="domain" description="Single-stranded-DNA-specific exonuclease RecJ C-terminal" evidence="8">
    <location>
        <begin position="567"/>
        <end position="768"/>
    </location>
</feature>
<protein>
    <recommendedName>
        <fullName evidence="2">Single-stranded-DNA-specific exonuclease RecJ</fullName>
    </recommendedName>
</protein>
<evidence type="ECO:0000313" key="10">
    <source>
        <dbReference type="EMBL" id="RSU10927.1"/>
    </source>
</evidence>
<dbReference type="InterPro" id="IPR051673">
    <property type="entry name" value="SSDNA_exonuclease_RecJ"/>
</dbReference>
<dbReference type="GO" id="GO:0003676">
    <property type="term" value="F:nucleic acid binding"/>
    <property type="evidence" value="ECO:0007669"/>
    <property type="project" value="InterPro"/>
</dbReference>
<dbReference type="InterPro" id="IPR018779">
    <property type="entry name" value="RecJ_C"/>
</dbReference>
<dbReference type="InterPro" id="IPR004610">
    <property type="entry name" value="RecJ"/>
</dbReference>
<dbReference type="Proteomes" id="UP000286773">
    <property type="component" value="Unassembled WGS sequence"/>
</dbReference>
<feature type="domain" description="DHHA1" evidence="7">
    <location>
        <begin position="346"/>
        <end position="439"/>
    </location>
</feature>
<evidence type="ECO:0000256" key="2">
    <source>
        <dbReference type="ARBA" id="ARBA00019841"/>
    </source>
</evidence>
<gene>
    <name evidence="10" type="ORF">CBF27_09550</name>
</gene>
<dbReference type="GO" id="GO:0006310">
    <property type="term" value="P:DNA recombination"/>
    <property type="evidence" value="ECO:0007669"/>
    <property type="project" value="InterPro"/>
</dbReference>
<evidence type="ECO:0000256" key="1">
    <source>
        <dbReference type="ARBA" id="ARBA00005915"/>
    </source>
</evidence>
<keyword evidence="5 10" id="KW-0269">Exonuclease</keyword>
<comment type="similarity">
    <text evidence="1">Belongs to the RecJ family.</text>
</comment>
<dbReference type="InterPro" id="IPR041122">
    <property type="entry name" value="RecJ_OB"/>
</dbReference>
<organism evidence="10 11">
    <name type="scientific">Vagococcus acidifermentans</name>
    <dbReference type="NCBI Taxonomy" id="564710"/>
    <lineage>
        <taxon>Bacteria</taxon>
        <taxon>Bacillati</taxon>
        <taxon>Bacillota</taxon>
        <taxon>Bacilli</taxon>
        <taxon>Lactobacillales</taxon>
        <taxon>Enterococcaceae</taxon>
        <taxon>Vagococcus</taxon>
    </lineage>
</organism>
<evidence type="ECO:0000259" key="7">
    <source>
        <dbReference type="Pfam" id="PF02272"/>
    </source>
</evidence>
<dbReference type="InterPro" id="IPR038763">
    <property type="entry name" value="DHH_sf"/>
</dbReference>
<reference evidence="10 11" key="1">
    <citation type="submission" date="2017-05" db="EMBL/GenBank/DDBJ databases">
        <title>Vagococcus spp. assemblies.</title>
        <authorList>
            <person name="Gulvik C.A."/>
        </authorList>
    </citation>
    <scope>NUCLEOTIDE SEQUENCE [LARGE SCALE GENOMIC DNA]</scope>
    <source>
        <strain evidence="10 11">LMG 24798</strain>
    </source>
</reference>
<name>A0A430AS92_9ENTE</name>
<accession>A0A430AS92</accession>
<dbReference type="GO" id="GO:0008409">
    <property type="term" value="F:5'-3' exonuclease activity"/>
    <property type="evidence" value="ECO:0007669"/>
    <property type="project" value="InterPro"/>
</dbReference>
<dbReference type="Pfam" id="PF01368">
    <property type="entry name" value="DHH"/>
    <property type="match status" value="1"/>
</dbReference>
<dbReference type="Pfam" id="PF10141">
    <property type="entry name" value="ssDNA-exonuc_C"/>
    <property type="match status" value="1"/>
</dbReference>
<dbReference type="GO" id="GO:0006281">
    <property type="term" value="P:DNA repair"/>
    <property type="evidence" value="ECO:0007669"/>
    <property type="project" value="InterPro"/>
</dbReference>
<evidence type="ECO:0000259" key="9">
    <source>
        <dbReference type="Pfam" id="PF17768"/>
    </source>
</evidence>
<evidence type="ECO:0000256" key="5">
    <source>
        <dbReference type="ARBA" id="ARBA00022839"/>
    </source>
</evidence>
<dbReference type="NCBIfam" id="TIGR00644">
    <property type="entry name" value="recJ"/>
    <property type="match status" value="1"/>
</dbReference>
<dbReference type="OrthoDB" id="9809852at2"/>